<name>A0A1E1KAM9_9HELO</name>
<dbReference type="EMBL" id="FJUX01000021">
    <property type="protein sequence ID" value="CZS95127.1"/>
    <property type="molecule type" value="Genomic_DNA"/>
</dbReference>
<protein>
    <recommendedName>
        <fullName evidence="3">Aminoglycoside phosphotransferase domain-containing protein</fullName>
    </recommendedName>
</protein>
<proteinExistence type="predicted"/>
<keyword evidence="2" id="KW-1185">Reference proteome</keyword>
<gene>
    <name evidence="1" type="ORF">RAG0_04903</name>
</gene>
<dbReference type="AlphaFoldDB" id="A0A1E1KAM9"/>
<reference evidence="2" key="1">
    <citation type="submission" date="2016-03" db="EMBL/GenBank/DDBJ databases">
        <authorList>
            <person name="Guldener U."/>
        </authorList>
    </citation>
    <scope>NUCLEOTIDE SEQUENCE [LARGE SCALE GENOMIC DNA]</scope>
    <source>
        <strain evidence="2">04CH-RAC-A.6.1</strain>
    </source>
</reference>
<sequence>MSSPKVALPPHPRRMPPIYTLPIQRLKEITSHVAPGAVLRSMKELKSPQLPRLFILKMIDNHPHLLSITPRLSVRLMRHEASIMASEASLVHFLTGTTTKRSISPVSPRSAEGRSRPEPVALLELVPKLLKHVSSTRETPYPYSVFEYIDGVPISSLSYPLGPSGRRSVDNQIGSLARELASRTSPSGTFGMANRVLPDTSSKVQASTAPKLQGSETWSEAFRTLLEAVLRDGEDMSVLLPYEAIRAHYRRLSWRLDAVTSPRLAVINISQDTNVMVERTNLKDGLDTPMEEVTLTGLRNWSQGVFGDPLISGCFDSPSQDFLEGWVEGGEEVIEDEENKGSRMLLYQCYRAVVAIVTEYYRPQSDSSKRELDGRRKLTSALKVLNGLFNDEDEALKRVRSMSVDLVSAAKRQKLDDNENERSAAY</sequence>
<evidence type="ECO:0008006" key="3">
    <source>
        <dbReference type="Google" id="ProtNLM"/>
    </source>
</evidence>
<evidence type="ECO:0000313" key="1">
    <source>
        <dbReference type="EMBL" id="CZS95127.1"/>
    </source>
</evidence>
<dbReference type="OrthoDB" id="5210591at2759"/>
<accession>A0A1E1KAM9</accession>
<organism evidence="1 2">
    <name type="scientific">Rhynchosporium agropyri</name>
    <dbReference type="NCBI Taxonomy" id="914238"/>
    <lineage>
        <taxon>Eukaryota</taxon>
        <taxon>Fungi</taxon>
        <taxon>Dikarya</taxon>
        <taxon>Ascomycota</taxon>
        <taxon>Pezizomycotina</taxon>
        <taxon>Leotiomycetes</taxon>
        <taxon>Helotiales</taxon>
        <taxon>Ploettnerulaceae</taxon>
        <taxon>Rhynchosporium</taxon>
    </lineage>
</organism>
<evidence type="ECO:0000313" key="2">
    <source>
        <dbReference type="Proteomes" id="UP000178912"/>
    </source>
</evidence>
<dbReference type="Proteomes" id="UP000178912">
    <property type="component" value="Unassembled WGS sequence"/>
</dbReference>